<dbReference type="PANTHER" id="PTHR47169">
    <property type="entry name" value="OS01G0541250 PROTEIN"/>
    <property type="match status" value="1"/>
</dbReference>
<reference evidence="1" key="1">
    <citation type="submission" date="2021-01" db="EMBL/GenBank/DDBJ databases">
        <title>Phytophthora aleatoria, a newly-described species from Pinus radiata is distinct from Phytophthora cactorum isolates based on comparative genomics.</title>
        <authorList>
            <person name="Mcdougal R."/>
            <person name="Panda P."/>
            <person name="Williams N."/>
            <person name="Studholme D.J."/>
        </authorList>
    </citation>
    <scope>NUCLEOTIDE SEQUENCE</scope>
    <source>
        <strain evidence="1">NZFS 4037</strain>
    </source>
</reference>
<proteinExistence type="predicted"/>
<comment type="caution">
    <text evidence="1">The sequence shown here is derived from an EMBL/GenBank/DDBJ whole genome shotgun (WGS) entry which is preliminary data.</text>
</comment>
<keyword evidence="2" id="KW-1185">Reference proteome</keyword>
<evidence type="ECO:0000313" key="2">
    <source>
        <dbReference type="Proteomes" id="UP000709295"/>
    </source>
</evidence>
<dbReference type="Proteomes" id="UP000709295">
    <property type="component" value="Unassembled WGS sequence"/>
</dbReference>
<dbReference type="PANTHER" id="PTHR47169:SF2">
    <property type="entry name" value="OS01G0541250 PROTEIN"/>
    <property type="match status" value="1"/>
</dbReference>
<organism evidence="1 2">
    <name type="scientific">Phytophthora aleatoria</name>
    <dbReference type="NCBI Taxonomy" id="2496075"/>
    <lineage>
        <taxon>Eukaryota</taxon>
        <taxon>Sar</taxon>
        <taxon>Stramenopiles</taxon>
        <taxon>Oomycota</taxon>
        <taxon>Peronosporomycetes</taxon>
        <taxon>Peronosporales</taxon>
        <taxon>Peronosporaceae</taxon>
        <taxon>Phytophthora</taxon>
    </lineage>
</organism>
<evidence type="ECO:0000313" key="1">
    <source>
        <dbReference type="EMBL" id="KAG6954634.1"/>
    </source>
</evidence>
<dbReference type="AlphaFoldDB" id="A0A8J5M019"/>
<accession>A0A8J5M019</accession>
<sequence length="280" mass="32164">MTNLSDPQRRCVMDELRKRRIDGEQPHGTQRAVARHLGHSCSIAGKIWAHYTLSIEAGIVGGEWQSRIKQNSGRKRKDRSEIVELLQALPIEDRSIERPYIRPTLTAGNKLSRVEHCLTFIDDSTLEFESMDNVVHVDVKRFYEDKDKRLWPLTEEYVAQRSSRNRPRGIVCTRNIDVVNRDAYKDFLIRHVIPAIKQQWPRGDRRRPIMIQQDNAKPHVLPHDSDIVAAGMEGGWCIRLLFQPPNSPDLNVLDLELFRTVSPFAVSTTPSLSSKLGTRT</sequence>
<protein>
    <submittedName>
        <fullName evidence="1">Uncharacterized protein</fullName>
    </submittedName>
</protein>
<gene>
    <name evidence="1" type="ORF">JG688_00012258</name>
</gene>
<dbReference type="EMBL" id="JAENGY010000930">
    <property type="protein sequence ID" value="KAG6954634.1"/>
    <property type="molecule type" value="Genomic_DNA"/>
</dbReference>
<name>A0A8J5M019_9STRA</name>